<keyword evidence="3" id="KW-0507">mRNA processing</keyword>
<feature type="region of interest" description="Disordered" evidence="13">
    <location>
        <begin position="684"/>
        <end position="979"/>
    </location>
</feature>
<keyword evidence="7" id="KW-0378">Hydrolase</keyword>
<dbReference type="GO" id="GO:0004721">
    <property type="term" value="F:phosphoprotein phosphatase activity"/>
    <property type="evidence" value="ECO:0007669"/>
    <property type="project" value="UniProtKB-KW"/>
</dbReference>
<dbReference type="PROSITE" id="PS50056">
    <property type="entry name" value="TYR_PHOSPHATASE_2"/>
    <property type="match status" value="1"/>
</dbReference>
<dbReference type="InterPro" id="IPR051029">
    <property type="entry name" value="mRNA_Capping_Enz/RNA_Phosphat"/>
</dbReference>
<keyword evidence="5" id="KW-0548">Nucleotidyltransferase</keyword>
<keyword evidence="9" id="KW-0506">mRNA capping</keyword>
<dbReference type="GO" id="GO:0005525">
    <property type="term" value="F:GTP binding"/>
    <property type="evidence" value="ECO:0007669"/>
    <property type="project" value="UniProtKB-KW"/>
</dbReference>
<reference evidence="15 16" key="1">
    <citation type="journal article" date="2018" name="Cell">
        <title>The Chara Genome: Secondary Complexity and Implications for Plant Terrestrialization.</title>
        <authorList>
            <person name="Nishiyama T."/>
            <person name="Sakayama H."/>
            <person name="Vries J.D."/>
            <person name="Buschmann H."/>
            <person name="Saint-Marcoux D."/>
            <person name="Ullrich K.K."/>
            <person name="Haas F.B."/>
            <person name="Vanderstraeten L."/>
            <person name="Becker D."/>
            <person name="Lang D."/>
            <person name="Vosolsobe S."/>
            <person name="Rombauts S."/>
            <person name="Wilhelmsson P.K.I."/>
            <person name="Janitza P."/>
            <person name="Kern R."/>
            <person name="Heyl A."/>
            <person name="Rumpler F."/>
            <person name="Villalobos L.I.A.C."/>
            <person name="Clay J.M."/>
            <person name="Skokan R."/>
            <person name="Toyoda A."/>
            <person name="Suzuki Y."/>
            <person name="Kagoshima H."/>
            <person name="Schijlen E."/>
            <person name="Tajeshwar N."/>
            <person name="Catarino B."/>
            <person name="Hetherington A.J."/>
            <person name="Saltykova A."/>
            <person name="Bonnot C."/>
            <person name="Breuninger H."/>
            <person name="Symeonidi A."/>
            <person name="Radhakrishnan G.V."/>
            <person name="Van Nieuwerburgh F."/>
            <person name="Deforce D."/>
            <person name="Chang C."/>
            <person name="Karol K.G."/>
            <person name="Hedrich R."/>
            <person name="Ulvskov P."/>
            <person name="Glockner G."/>
            <person name="Delwiche C.F."/>
            <person name="Petrasek J."/>
            <person name="Van de Peer Y."/>
            <person name="Friml J."/>
            <person name="Beilby M."/>
            <person name="Dolan L."/>
            <person name="Kohara Y."/>
            <person name="Sugano S."/>
            <person name="Fujiyama A."/>
            <person name="Delaux P.-M."/>
            <person name="Quint M."/>
            <person name="TheiBen G."/>
            <person name="Hagemann M."/>
            <person name="Harholt J."/>
            <person name="Dunand C."/>
            <person name="Zachgo S."/>
            <person name="Langdale J."/>
            <person name="Maumus F."/>
            <person name="Straeten D.V.D."/>
            <person name="Gould S.B."/>
            <person name="Rensing S.A."/>
        </authorList>
    </citation>
    <scope>NUCLEOTIDE SEQUENCE [LARGE SCALE GENOMIC DNA]</scope>
    <source>
        <strain evidence="15 16">S276</strain>
    </source>
</reference>
<comment type="caution">
    <text evidence="15">The sequence shown here is derived from an EMBL/GenBank/DDBJ whole genome shotgun (WGS) entry which is preliminary data.</text>
</comment>
<evidence type="ECO:0000256" key="7">
    <source>
        <dbReference type="ARBA" id="ARBA00022801"/>
    </source>
</evidence>
<evidence type="ECO:0000256" key="12">
    <source>
        <dbReference type="ARBA" id="ARBA00044624"/>
    </source>
</evidence>
<evidence type="ECO:0000256" key="11">
    <source>
        <dbReference type="ARBA" id="ARBA00023242"/>
    </source>
</evidence>
<evidence type="ECO:0000256" key="5">
    <source>
        <dbReference type="ARBA" id="ARBA00022695"/>
    </source>
</evidence>
<keyword evidence="6" id="KW-0547">Nucleotide-binding</keyword>
<dbReference type="GO" id="GO:0004484">
    <property type="term" value="F:mRNA guanylyltransferase activity"/>
    <property type="evidence" value="ECO:0007669"/>
    <property type="project" value="UniProtKB-EC"/>
</dbReference>
<comment type="subcellular location">
    <subcellularLocation>
        <location evidence="1">Nucleus</location>
    </subcellularLocation>
</comment>
<evidence type="ECO:0000256" key="10">
    <source>
        <dbReference type="ARBA" id="ARBA00023134"/>
    </source>
</evidence>
<dbReference type="InterPro" id="IPR029021">
    <property type="entry name" value="Prot-tyrosine_phosphatase-like"/>
</dbReference>
<proteinExistence type="predicted"/>
<evidence type="ECO:0000256" key="8">
    <source>
        <dbReference type="ARBA" id="ARBA00022912"/>
    </source>
</evidence>
<dbReference type="InterPro" id="IPR000340">
    <property type="entry name" value="Dual-sp_phosphatase_cat-dom"/>
</dbReference>
<dbReference type="GO" id="GO:0005524">
    <property type="term" value="F:ATP binding"/>
    <property type="evidence" value="ECO:0007669"/>
    <property type="project" value="InterPro"/>
</dbReference>
<feature type="region of interest" description="Disordered" evidence="13">
    <location>
        <begin position="214"/>
        <end position="236"/>
    </location>
</feature>
<keyword evidence="16" id="KW-1185">Reference proteome</keyword>
<dbReference type="InterPro" id="IPR016130">
    <property type="entry name" value="Tyr_Pase_AS"/>
</dbReference>
<evidence type="ECO:0000256" key="3">
    <source>
        <dbReference type="ARBA" id="ARBA00022664"/>
    </source>
</evidence>
<gene>
    <name evidence="15" type="ORF">CBR_g49290</name>
</gene>
<evidence type="ECO:0000256" key="2">
    <source>
        <dbReference type="ARBA" id="ARBA00012475"/>
    </source>
</evidence>
<organism evidence="15 16">
    <name type="scientific">Chara braunii</name>
    <name type="common">Braun's stonewort</name>
    <dbReference type="NCBI Taxonomy" id="69332"/>
    <lineage>
        <taxon>Eukaryota</taxon>
        <taxon>Viridiplantae</taxon>
        <taxon>Streptophyta</taxon>
        <taxon>Charophyceae</taxon>
        <taxon>Charales</taxon>
        <taxon>Characeae</taxon>
        <taxon>Chara</taxon>
    </lineage>
</organism>
<dbReference type="EC" id="2.7.7.50" evidence="2"/>
<feature type="compositionally biased region" description="Acidic residues" evidence="13">
    <location>
        <begin position="693"/>
        <end position="722"/>
    </location>
</feature>
<dbReference type="Gene3D" id="3.30.470.30">
    <property type="entry name" value="DNA ligase/mRNA capping enzyme"/>
    <property type="match status" value="1"/>
</dbReference>
<name>A0A388M4V2_CHABU</name>
<dbReference type="InterPro" id="IPR013846">
    <property type="entry name" value="mRNA_cap_enzyme_C"/>
</dbReference>
<dbReference type="Pfam" id="PF00782">
    <property type="entry name" value="DSPc"/>
    <property type="match status" value="1"/>
</dbReference>
<dbReference type="CDD" id="cd14502">
    <property type="entry name" value="RNA_5'-triphosphatase"/>
    <property type="match status" value="1"/>
</dbReference>
<dbReference type="Pfam" id="PF01331">
    <property type="entry name" value="mRNA_cap_enzyme"/>
    <property type="match status" value="1"/>
</dbReference>
<dbReference type="InterPro" id="IPR020422">
    <property type="entry name" value="TYR_PHOSPHATASE_DUAL_dom"/>
</dbReference>
<dbReference type="Gene3D" id="2.40.50.140">
    <property type="entry name" value="Nucleic acid-binding proteins"/>
    <property type="match status" value="1"/>
</dbReference>
<dbReference type="InterPro" id="IPR012340">
    <property type="entry name" value="NA-bd_OB-fold"/>
</dbReference>
<dbReference type="SUPFAM" id="SSF52799">
    <property type="entry name" value="(Phosphotyrosine protein) phosphatases II"/>
    <property type="match status" value="1"/>
</dbReference>
<dbReference type="PROSITE" id="PS00383">
    <property type="entry name" value="TYR_PHOSPHATASE_1"/>
    <property type="match status" value="1"/>
</dbReference>
<protein>
    <recommendedName>
        <fullName evidence="2">mRNA guanylyltransferase</fullName>
        <ecNumber evidence="2">2.7.7.50</ecNumber>
    </recommendedName>
</protein>
<accession>A0A388M4V2</accession>
<feature type="region of interest" description="Disordered" evidence="13">
    <location>
        <begin position="1595"/>
        <end position="1681"/>
    </location>
</feature>
<evidence type="ECO:0000256" key="4">
    <source>
        <dbReference type="ARBA" id="ARBA00022679"/>
    </source>
</evidence>
<dbReference type="PANTHER" id="PTHR10367">
    <property type="entry name" value="MRNA-CAPPING ENZYME"/>
    <property type="match status" value="1"/>
</dbReference>
<dbReference type="GO" id="GO:0006370">
    <property type="term" value="P:7-methylguanosine mRNA capping"/>
    <property type="evidence" value="ECO:0007669"/>
    <property type="project" value="UniProtKB-KW"/>
</dbReference>
<dbReference type="SMART" id="SM00195">
    <property type="entry name" value="DSPc"/>
    <property type="match status" value="1"/>
</dbReference>
<evidence type="ECO:0000256" key="1">
    <source>
        <dbReference type="ARBA" id="ARBA00004123"/>
    </source>
</evidence>
<comment type="catalytic activity">
    <reaction evidence="12">
        <text>a 5'-end diphospho-ribonucleoside in mRNA + GTP + H(+) = a 5'-end (5'-triphosphoguanosine)-ribonucleoside in mRNA + diphosphate</text>
        <dbReference type="Rhea" id="RHEA:67012"/>
        <dbReference type="Rhea" id="RHEA-COMP:17165"/>
        <dbReference type="Rhea" id="RHEA-COMP:17166"/>
        <dbReference type="ChEBI" id="CHEBI:15378"/>
        <dbReference type="ChEBI" id="CHEBI:33019"/>
        <dbReference type="ChEBI" id="CHEBI:37565"/>
        <dbReference type="ChEBI" id="CHEBI:167616"/>
        <dbReference type="ChEBI" id="CHEBI:167617"/>
        <dbReference type="EC" id="2.7.7.50"/>
    </reaction>
    <physiologicalReaction direction="left-to-right" evidence="12">
        <dbReference type="Rhea" id="RHEA:67013"/>
    </physiologicalReaction>
</comment>
<dbReference type="InterPro" id="IPR000387">
    <property type="entry name" value="Tyr_Pase_dom"/>
</dbReference>
<dbReference type="PANTHER" id="PTHR10367:SF17">
    <property type="entry name" value="MRNA-CAPPING ENZYME"/>
    <property type="match status" value="1"/>
</dbReference>
<evidence type="ECO:0000256" key="6">
    <source>
        <dbReference type="ARBA" id="ARBA00022741"/>
    </source>
</evidence>
<feature type="region of interest" description="Disordered" evidence="13">
    <location>
        <begin position="123"/>
        <end position="151"/>
    </location>
</feature>
<dbReference type="Gramene" id="GBG89499">
    <property type="protein sequence ID" value="GBG89499"/>
    <property type="gene ID" value="CBR_g49290"/>
</dbReference>
<feature type="region of interest" description="Disordered" evidence="13">
    <location>
        <begin position="1172"/>
        <end position="1224"/>
    </location>
</feature>
<sequence>MGTIQPEWYCTLWRENSTSPKDPIVVHDWLRCNSPVKYSSLEEGNYTFSVRATSFLNEDRDGLSGWPESRRFVIDVTPPKLTLLSQPASYLQSSSFFVNFAANEPVIAKCYLQRGVIDAQLRRVPTEPSTKNASQSNPHLKGKYKNKSPSQQVAPLLVRSNIAAKHSVNPSPASDLPTALSYTKGDDDYFNHSIGNSDHGDISPLNEKLPLRITNSTTSGYGKKKGRKDMSATAMEEPDGSITVQSATFMPWAAITQSDSRIEPASKNKEITGNGGVNEVIPKFPSLGPDETNMEPIDLPEEPSGGFEFQSAVGRWVSCKDPIRYYNVSDGPYRVLLLASDLAGNRGEVQAVKFLIDTLGPDVYILSQSQEQDGSFKVSFSVVDELVGSGVAGSFCTVTQDPIEVEVWMPCFSPRVYELEPLGNYTVKVMGYDRAGNVGRKAGTARFPLLGTNDTWDTDTAASEPWPYFLPPLPRRVNSEYSITFSFGGTSQSRFECTFNDGEASECHSPARVQVSKDGGHIFKVRAQGPSGVWGPYIGFQWVRGQKGVLLGTFSPMFWLSGSDAQGTGVVAIECGLLAEGQYNPADSRTASSSLRANLVENIDLHGWKECRTLTFYSNLANGIYTFSARSRDAAGNVDPTPSSNVFVINKWSAKEGSLGQLGMAELVSQPLNLISCDSTQGGVGELGGVGAGEEEDDSESDSDEDSYGNGDGDDDDDEDDDGSHIPHGQAMPGSVDLLAGGNQHQSPGGIDDGAAYGGYGGGDGRGTSGAIGGGEEEGGGASEKVEDDDEDELLRLELEAAVTNHQNGDDYEDDDDDDDEDGLGKKEEGMEGLFAGMEYERTEFPSHRNGGGGQASYGGGGISGGSCSTQRESRIVDLSRSGDEQDSRGGRGLLESERQKRREAMKRRREEEMAKGEGAAGKRQATAEGKKGGGGGGRSVVTSAAAGGGGCATAPSSLPPPSAQSCAKPSTTTGAKRIGHMPEGWVECPCFGESLGKLVPCKVPLGEAFKDLIKPGGRFTPALMIQKQKALSRQIGLVIDLTNTRRYYMEKEWTAHNVKHLKIPCRGKGEAPDAESVNRFVFELLRYFAAPVGRGGGGVGQQQHKYVVVHCTHGFNRTGYMIINYLLRTVGGSVEEHLKAFARVRPPGIYKADYIRELFCNYHQRGVESIEFPPKPEWKKSDDDDDGEEEETGGGGKPAGEAASAKTDPSGGGGGGKEAEDSKMTNDDILGVAIPDEQQFELQKICCWAFNMLPQAGGGGGYNHNHHHHHHHRHRDLRFPGSQPVSLDRKNLELLRRKYYYVTWKADGTRYMLLITRDGVYLIDRAFRCRRVQMRFPLRGKVMKDRLGETHAFTLLDGEMVIDTEPTGVKTRRYLVYDLMMLGNAPIVNLPFSERWRLIEEEIILPRREEEFLNPKYEYKAEPFRVRRKDFYQLTATKDLLGKFMKALSHEADGLIFQCWDEIYVPRTHEGLLKWKYAHMNSVDFLLKIEKDVPALYLMEKGGRLRVLEYAKVSLKDEDPEKLAGNIIECSWNKQEEAWEFMRIRPDKTTPNAYHVYEKVRASIEDNITEEDLLKYIYQVVGLPMYDARITKKLGPGAQQQQQHRPQPPPHHRVQQMTPRSSHRPQQQQHGPPPQQQQQHGQPPQQQQQHGPPPQQQLLGQQSGTAHHPQHVQVAQTSNQ</sequence>
<feature type="compositionally biased region" description="Basic and acidic residues" evidence="13">
    <location>
        <begin position="260"/>
        <end position="270"/>
    </location>
</feature>
<evidence type="ECO:0000313" key="15">
    <source>
        <dbReference type="EMBL" id="GBG89499.1"/>
    </source>
</evidence>
<dbReference type="CDD" id="cd07895">
    <property type="entry name" value="Adenylation_mRNA_capping"/>
    <property type="match status" value="1"/>
</dbReference>
<feature type="compositionally biased region" description="Acidic residues" evidence="13">
    <location>
        <begin position="810"/>
        <end position="822"/>
    </location>
</feature>
<feature type="compositionally biased region" description="Polar residues" evidence="13">
    <location>
        <begin position="127"/>
        <end position="138"/>
    </location>
</feature>
<dbReference type="Gene3D" id="3.90.190.10">
    <property type="entry name" value="Protein tyrosine phosphatase superfamily"/>
    <property type="match status" value="1"/>
</dbReference>
<feature type="compositionally biased region" description="Gly residues" evidence="13">
    <location>
        <begin position="756"/>
        <end position="774"/>
    </location>
</feature>
<dbReference type="Pfam" id="PF03919">
    <property type="entry name" value="mRNA_cap_C"/>
    <property type="match status" value="1"/>
</dbReference>
<dbReference type="OrthoDB" id="200924at2759"/>
<dbReference type="SUPFAM" id="SSF56091">
    <property type="entry name" value="DNA ligase/mRNA capping enzyme, catalytic domain"/>
    <property type="match status" value="1"/>
</dbReference>
<feature type="compositionally biased region" description="Low complexity" evidence="13">
    <location>
        <begin position="1626"/>
        <end position="1663"/>
    </location>
</feature>
<keyword evidence="8" id="KW-0904">Protein phosphatase</keyword>
<keyword evidence="4" id="KW-0808">Transferase</keyword>
<feature type="compositionally biased region" description="Gly residues" evidence="13">
    <location>
        <begin position="850"/>
        <end position="865"/>
    </location>
</feature>
<evidence type="ECO:0000256" key="9">
    <source>
        <dbReference type="ARBA" id="ARBA00023042"/>
    </source>
</evidence>
<evidence type="ECO:0000256" key="13">
    <source>
        <dbReference type="SAM" id="MobiDB-lite"/>
    </source>
</evidence>
<feature type="domain" description="Tyrosine specific protein phosphatases" evidence="14">
    <location>
        <begin position="1080"/>
        <end position="1157"/>
    </location>
</feature>
<dbReference type="Proteomes" id="UP000265515">
    <property type="component" value="Unassembled WGS sequence"/>
</dbReference>
<dbReference type="STRING" id="69332.A0A388M4V2"/>
<keyword evidence="10" id="KW-0342">GTP-binding</keyword>
<dbReference type="GO" id="GO:0005634">
    <property type="term" value="C:nucleus"/>
    <property type="evidence" value="ECO:0007669"/>
    <property type="project" value="UniProtKB-SubCell"/>
</dbReference>
<keyword evidence="11" id="KW-0539">Nucleus</keyword>
<dbReference type="SUPFAM" id="SSF50249">
    <property type="entry name" value="Nucleic acid-binding proteins"/>
    <property type="match status" value="1"/>
</dbReference>
<dbReference type="InterPro" id="IPR001339">
    <property type="entry name" value="mRNA_cap_enzyme_adenylation"/>
</dbReference>
<evidence type="ECO:0000259" key="14">
    <source>
        <dbReference type="PROSITE" id="PS50056"/>
    </source>
</evidence>
<feature type="region of interest" description="Disordered" evidence="13">
    <location>
        <begin position="259"/>
        <end position="280"/>
    </location>
</feature>
<feature type="compositionally biased region" description="Basic and acidic residues" evidence="13">
    <location>
        <begin position="872"/>
        <end position="916"/>
    </location>
</feature>
<feature type="compositionally biased region" description="Acidic residues" evidence="13">
    <location>
        <begin position="1184"/>
        <end position="1193"/>
    </location>
</feature>
<evidence type="ECO:0000313" key="16">
    <source>
        <dbReference type="Proteomes" id="UP000265515"/>
    </source>
</evidence>
<dbReference type="EMBL" id="BFEA01000741">
    <property type="protein sequence ID" value="GBG89499.1"/>
    <property type="molecule type" value="Genomic_DNA"/>
</dbReference>